<keyword evidence="1" id="KW-0732">Signal</keyword>
<dbReference type="RefSeq" id="WP_133819887.1">
    <property type="nucleotide sequence ID" value="NZ_SNZH01000011.1"/>
</dbReference>
<sequence>MRRLMLAAVLASAAITGTTLAADGALDPIFGTDAEFPGYGFYANPNGSTTNSLDYVGATVKAQDGKIWVVGRMKAPGAYRLSLYRVGADGYPDVDFGDLGLRTVVAPCADFSVADATLDAQGRLVVAIDRCPDFTVYRFLPNGDLDASLAGSGVLSVPFNQGGDNEDFSQRVVTTANGGIIVAGTVTTATTNNLGIAWYTAAGLPLPGFGNAGKVQVPFEWSVSEIPGVNGLHLMADGRIVVAGQISQTTQAVSDKKQFVVRLLGNGGMDPAFGNVSAGLSKINLKSPLGVAESPRTYRSMMESNGAVIQVGHVLSNQVNSDGDIFLLRWRPDGQLDTSIGPSGVRQYALDFAGPNPAQPGDNWESANSIARQANGQYLITASSYSGEFPATAVLRLNRNFSLDTRFGTGGKIQHVVQVSTTGDHGQIGSTLLLQPGRIVVAGSVFTGFNARTQMMFGMQHDEVFADTFD</sequence>
<dbReference type="Gene3D" id="2.80.10.50">
    <property type="match status" value="2"/>
</dbReference>
<comment type="caution">
    <text evidence="2">The sequence shown here is derived from an EMBL/GenBank/DDBJ whole genome shotgun (WGS) entry which is preliminary data.</text>
</comment>
<gene>
    <name evidence="2" type="ORF">DFR29_11140</name>
</gene>
<evidence type="ECO:0000313" key="3">
    <source>
        <dbReference type="Proteomes" id="UP000295293"/>
    </source>
</evidence>
<dbReference type="OrthoDB" id="5949485at2"/>
<reference evidence="2 3" key="1">
    <citation type="submission" date="2019-03" db="EMBL/GenBank/DDBJ databases">
        <title>Genomic Encyclopedia of Type Strains, Phase IV (KMG-IV): sequencing the most valuable type-strain genomes for metagenomic binning, comparative biology and taxonomic classification.</title>
        <authorList>
            <person name="Goeker M."/>
        </authorList>
    </citation>
    <scope>NUCLEOTIDE SEQUENCE [LARGE SCALE GENOMIC DNA]</scope>
    <source>
        <strain evidence="2 3">DSM 21667</strain>
    </source>
</reference>
<accession>A0A4R6YSG2</accession>
<evidence type="ECO:0000313" key="2">
    <source>
        <dbReference type="EMBL" id="TDR41128.1"/>
    </source>
</evidence>
<dbReference type="Proteomes" id="UP000295293">
    <property type="component" value="Unassembled WGS sequence"/>
</dbReference>
<keyword evidence="3" id="KW-1185">Reference proteome</keyword>
<dbReference type="NCBIfam" id="TIGR02608">
    <property type="entry name" value="delta_60_rpt"/>
    <property type="match status" value="5"/>
</dbReference>
<feature type="chain" id="PRO_5020897120" evidence="1">
    <location>
        <begin position="22"/>
        <end position="470"/>
    </location>
</feature>
<dbReference type="InterPro" id="IPR013431">
    <property type="entry name" value="Delta_60_rpt"/>
</dbReference>
<dbReference type="AlphaFoldDB" id="A0A4R6YSG2"/>
<proteinExistence type="predicted"/>
<evidence type="ECO:0000256" key="1">
    <source>
        <dbReference type="SAM" id="SignalP"/>
    </source>
</evidence>
<organism evidence="2 3">
    <name type="scientific">Tahibacter aquaticus</name>
    <dbReference type="NCBI Taxonomy" id="520092"/>
    <lineage>
        <taxon>Bacteria</taxon>
        <taxon>Pseudomonadati</taxon>
        <taxon>Pseudomonadota</taxon>
        <taxon>Gammaproteobacteria</taxon>
        <taxon>Lysobacterales</taxon>
        <taxon>Rhodanobacteraceae</taxon>
        <taxon>Tahibacter</taxon>
    </lineage>
</organism>
<name>A0A4R6YSG2_9GAMM</name>
<dbReference type="Pfam" id="PF17164">
    <property type="entry name" value="DUF5122"/>
    <property type="match status" value="1"/>
</dbReference>
<dbReference type="EMBL" id="SNZH01000011">
    <property type="protein sequence ID" value="TDR41128.1"/>
    <property type="molecule type" value="Genomic_DNA"/>
</dbReference>
<feature type="signal peptide" evidence="1">
    <location>
        <begin position="1"/>
        <end position="21"/>
    </location>
</feature>
<protein>
    <submittedName>
        <fullName evidence="2">Putative delta-60 repeat protein</fullName>
    </submittedName>
</protein>